<dbReference type="InParanoid" id="A0A0C3EUE5"/>
<evidence type="ECO:0000313" key="1">
    <source>
        <dbReference type="EMBL" id="KIM76130.1"/>
    </source>
</evidence>
<name>A0A0C3EUE5_PILCF</name>
<organism evidence="1 2">
    <name type="scientific">Piloderma croceum (strain F 1598)</name>
    <dbReference type="NCBI Taxonomy" id="765440"/>
    <lineage>
        <taxon>Eukaryota</taxon>
        <taxon>Fungi</taxon>
        <taxon>Dikarya</taxon>
        <taxon>Basidiomycota</taxon>
        <taxon>Agaricomycotina</taxon>
        <taxon>Agaricomycetes</taxon>
        <taxon>Agaricomycetidae</taxon>
        <taxon>Atheliales</taxon>
        <taxon>Atheliaceae</taxon>
        <taxon>Piloderma</taxon>
    </lineage>
</organism>
<proteinExistence type="predicted"/>
<dbReference type="EMBL" id="KN833038">
    <property type="protein sequence ID" value="KIM76130.1"/>
    <property type="molecule type" value="Genomic_DNA"/>
</dbReference>
<reference evidence="2" key="2">
    <citation type="submission" date="2015-01" db="EMBL/GenBank/DDBJ databases">
        <title>Evolutionary Origins and Diversification of the Mycorrhizal Mutualists.</title>
        <authorList>
            <consortium name="DOE Joint Genome Institute"/>
            <consortium name="Mycorrhizal Genomics Consortium"/>
            <person name="Kohler A."/>
            <person name="Kuo A."/>
            <person name="Nagy L.G."/>
            <person name="Floudas D."/>
            <person name="Copeland A."/>
            <person name="Barry K.W."/>
            <person name="Cichocki N."/>
            <person name="Veneault-Fourrey C."/>
            <person name="LaButti K."/>
            <person name="Lindquist E.A."/>
            <person name="Lipzen A."/>
            <person name="Lundell T."/>
            <person name="Morin E."/>
            <person name="Murat C."/>
            <person name="Riley R."/>
            <person name="Ohm R."/>
            <person name="Sun H."/>
            <person name="Tunlid A."/>
            <person name="Henrissat B."/>
            <person name="Grigoriev I.V."/>
            <person name="Hibbett D.S."/>
            <person name="Martin F."/>
        </authorList>
    </citation>
    <scope>NUCLEOTIDE SEQUENCE [LARGE SCALE GENOMIC DNA]</scope>
    <source>
        <strain evidence="2">F 1598</strain>
    </source>
</reference>
<gene>
    <name evidence="1" type="ORF">PILCRDRAFT_826643</name>
</gene>
<sequence>MPANEAVKIRINIAQQRYHDTKPHGLLNSKSPPRGVIALRQRQASIAAAESIVCWCMFSHLSELLYRTAARKASW</sequence>
<dbReference type="Proteomes" id="UP000054166">
    <property type="component" value="Unassembled WGS sequence"/>
</dbReference>
<dbReference type="HOGENOM" id="CLU_2671946_0_0_1"/>
<dbReference type="AlphaFoldDB" id="A0A0C3EUE5"/>
<protein>
    <submittedName>
        <fullName evidence="1">Uncharacterized protein</fullName>
    </submittedName>
</protein>
<accession>A0A0C3EUE5</accession>
<evidence type="ECO:0000313" key="2">
    <source>
        <dbReference type="Proteomes" id="UP000054166"/>
    </source>
</evidence>
<keyword evidence="2" id="KW-1185">Reference proteome</keyword>
<reference evidence="1 2" key="1">
    <citation type="submission" date="2014-04" db="EMBL/GenBank/DDBJ databases">
        <authorList>
            <consortium name="DOE Joint Genome Institute"/>
            <person name="Kuo A."/>
            <person name="Tarkka M."/>
            <person name="Buscot F."/>
            <person name="Kohler A."/>
            <person name="Nagy L.G."/>
            <person name="Floudas D."/>
            <person name="Copeland A."/>
            <person name="Barry K.W."/>
            <person name="Cichocki N."/>
            <person name="Veneault-Fourrey C."/>
            <person name="LaButti K."/>
            <person name="Lindquist E.A."/>
            <person name="Lipzen A."/>
            <person name="Lundell T."/>
            <person name="Morin E."/>
            <person name="Murat C."/>
            <person name="Sun H."/>
            <person name="Tunlid A."/>
            <person name="Henrissat B."/>
            <person name="Grigoriev I.V."/>
            <person name="Hibbett D.S."/>
            <person name="Martin F."/>
            <person name="Nordberg H.P."/>
            <person name="Cantor M.N."/>
            <person name="Hua S.X."/>
        </authorList>
    </citation>
    <scope>NUCLEOTIDE SEQUENCE [LARGE SCALE GENOMIC DNA]</scope>
    <source>
        <strain evidence="1 2">F 1598</strain>
    </source>
</reference>